<evidence type="ECO:0000256" key="1">
    <source>
        <dbReference type="SAM" id="MobiDB-lite"/>
    </source>
</evidence>
<feature type="chain" id="PRO_5012192215" description="SCP domain-containing protein" evidence="2">
    <location>
        <begin position="23"/>
        <end position="223"/>
    </location>
</feature>
<dbReference type="Pfam" id="PF00188">
    <property type="entry name" value="CAP"/>
    <property type="match status" value="1"/>
</dbReference>
<feature type="signal peptide" evidence="2">
    <location>
        <begin position="1"/>
        <end position="22"/>
    </location>
</feature>
<gene>
    <name evidence="4" type="ORF">K493DRAFT_306767</name>
</gene>
<feature type="domain" description="SCP" evidence="3">
    <location>
        <begin position="61"/>
        <end position="203"/>
    </location>
</feature>
<feature type="compositionally biased region" description="Basic and acidic residues" evidence="1">
    <location>
        <begin position="81"/>
        <end position="93"/>
    </location>
</feature>
<keyword evidence="2" id="KW-0732">Signal</keyword>
<dbReference type="EMBL" id="MCFE01000539">
    <property type="protein sequence ID" value="ORX88151.1"/>
    <property type="molecule type" value="Genomic_DNA"/>
</dbReference>
<feature type="region of interest" description="Disordered" evidence="1">
    <location>
        <begin position="62"/>
        <end position="94"/>
    </location>
</feature>
<proteinExistence type="predicted"/>
<dbReference type="InterPro" id="IPR035940">
    <property type="entry name" value="CAP_sf"/>
</dbReference>
<dbReference type="InParanoid" id="A0A1Y1XQV9"/>
<dbReference type="AlphaFoldDB" id="A0A1Y1XQV9"/>
<accession>A0A1Y1XQV9</accession>
<evidence type="ECO:0000313" key="4">
    <source>
        <dbReference type="EMBL" id="ORX88151.1"/>
    </source>
</evidence>
<dbReference type="PANTHER" id="PTHR31157:SF1">
    <property type="entry name" value="SCP DOMAIN-CONTAINING PROTEIN"/>
    <property type="match status" value="1"/>
</dbReference>
<protein>
    <recommendedName>
        <fullName evidence="3">SCP domain-containing protein</fullName>
    </recommendedName>
</protein>
<dbReference type="InterPro" id="IPR014044">
    <property type="entry name" value="CAP_dom"/>
</dbReference>
<evidence type="ECO:0000259" key="3">
    <source>
        <dbReference type="Pfam" id="PF00188"/>
    </source>
</evidence>
<dbReference type="Proteomes" id="UP000193498">
    <property type="component" value="Unassembled WGS sequence"/>
</dbReference>
<evidence type="ECO:0000313" key="5">
    <source>
        <dbReference type="Proteomes" id="UP000193498"/>
    </source>
</evidence>
<name>A0A1Y1XQV9_9FUNG</name>
<sequence>MRFFILLTSLVASSLLATTVSAFSEARLICLVNRERVRGYFVSRHLGVIPFSSFFPTQSDLNEDAHHHSESQANRRQMTHARSDRPDMGDVARSRGYNYRTRAENVAAGDRTEESVVYKWMHSEVSGQLCMDELFGEGRVAELIREPEMAHHEWSGLSTQLDVAAGRILIGEPLTLTVHRRNILTPSFTHAGSGFDPRGNYWTMEFLGMDPSRINFDQVPVCP</sequence>
<keyword evidence="5" id="KW-1185">Reference proteome</keyword>
<dbReference type="OrthoDB" id="568194at2759"/>
<dbReference type="Gene3D" id="3.40.33.10">
    <property type="entry name" value="CAP"/>
    <property type="match status" value="1"/>
</dbReference>
<comment type="caution">
    <text evidence="4">The sequence shown here is derived from an EMBL/GenBank/DDBJ whole genome shotgun (WGS) entry which is preliminary data.</text>
</comment>
<reference evidence="4 5" key="1">
    <citation type="submission" date="2016-07" db="EMBL/GenBank/DDBJ databases">
        <title>Pervasive Adenine N6-methylation of Active Genes in Fungi.</title>
        <authorList>
            <consortium name="DOE Joint Genome Institute"/>
            <person name="Mondo S.J."/>
            <person name="Dannebaum R.O."/>
            <person name="Kuo R.C."/>
            <person name="Labutti K."/>
            <person name="Haridas S."/>
            <person name="Kuo A."/>
            <person name="Salamov A."/>
            <person name="Ahrendt S.R."/>
            <person name="Lipzen A."/>
            <person name="Sullivan W."/>
            <person name="Andreopoulos W.B."/>
            <person name="Clum A."/>
            <person name="Lindquist E."/>
            <person name="Daum C."/>
            <person name="Ramamoorthy G.K."/>
            <person name="Gryganskyi A."/>
            <person name="Culley D."/>
            <person name="Magnuson J.K."/>
            <person name="James T.Y."/>
            <person name="O'Malley M.A."/>
            <person name="Stajich J.E."/>
            <person name="Spatafora J.W."/>
            <person name="Visel A."/>
            <person name="Grigoriev I.V."/>
        </authorList>
    </citation>
    <scope>NUCLEOTIDE SEQUENCE [LARGE SCALE GENOMIC DNA]</scope>
    <source>
        <strain evidence="4 5">CBS 931.73</strain>
    </source>
</reference>
<dbReference type="PANTHER" id="PTHR31157">
    <property type="entry name" value="SCP DOMAIN-CONTAINING PROTEIN"/>
    <property type="match status" value="1"/>
</dbReference>
<organism evidence="4 5">
    <name type="scientific">Basidiobolus meristosporus CBS 931.73</name>
    <dbReference type="NCBI Taxonomy" id="1314790"/>
    <lineage>
        <taxon>Eukaryota</taxon>
        <taxon>Fungi</taxon>
        <taxon>Fungi incertae sedis</taxon>
        <taxon>Zoopagomycota</taxon>
        <taxon>Entomophthoromycotina</taxon>
        <taxon>Basidiobolomycetes</taxon>
        <taxon>Basidiobolales</taxon>
        <taxon>Basidiobolaceae</taxon>
        <taxon>Basidiobolus</taxon>
    </lineage>
</organism>
<evidence type="ECO:0000256" key="2">
    <source>
        <dbReference type="SAM" id="SignalP"/>
    </source>
</evidence>